<keyword evidence="6" id="KW-0808">Transferase</keyword>
<evidence type="ECO:0000256" key="7">
    <source>
        <dbReference type="ARBA" id="ARBA00022692"/>
    </source>
</evidence>
<keyword evidence="7 13" id="KW-0812">Transmembrane</keyword>
<sequence length="528" mass="59787">MNPGQTEMTTKKRRRLSLKWKWALGTGTGVFVIFTVVLGLLFSSFTAVLLKQERQRTTDAINVVSQRLDNESQELSSTSVEPILRPRENPYRPQNPSHPDGKSNLYEDNVVRTLATDNLAVSIYDTSGTEIFASRVDPEPFKAVKRQALTLSHLEGQVVYVGRAPIFSRAGHRLIGYVQVTNQLNAYWRTYRRTGSILIVLLLIGLLAISVFGYLLASYFLRPISDISETIAKASEDPQSSSRVPESRRNDELADLSSLLNQMLDQMQRYIDQQQQFVGDVSHELRTPVAIIQGHMELLNRWGKDDPEVLNESIQATLAETKRMKSLVQEMLELSRAEQVEIDFRNQVTNIQAVVNQVFSNFEMIHPDFNFSLDDDLRHAVYVAMFRDHLEQVLIILLDNAVKYSQTRKEIHVSLSEDARDAQVSVQDFGEGIAPENIDRVFNRFYRVDKARSREKGGNGLGLSIAKRLIEGYNGKIEVESVPGHGSIFQVSLPILSDDQRHRLEELNEHQTPLKPLDDPLAGSNLTD</sequence>
<dbReference type="PANTHER" id="PTHR45528:SF12">
    <property type="entry name" value="SENSOR HISTIDINE KINASE ARSS"/>
    <property type="match status" value="1"/>
</dbReference>
<dbReference type="InterPro" id="IPR003661">
    <property type="entry name" value="HisK_dim/P_dom"/>
</dbReference>
<dbReference type="PROSITE" id="PS50109">
    <property type="entry name" value="HIS_KIN"/>
    <property type="match status" value="1"/>
</dbReference>
<evidence type="ECO:0000256" key="11">
    <source>
        <dbReference type="ARBA" id="ARBA00023136"/>
    </source>
</evidence>
<feature type="region of interest" description="Disordered" evidence="12">
    <location>
        <begin position="507"/>
        <end position="528"/>
    </location>
</feature>
<evidence type="ECO:0000259" key="14">
    <source>
        <dbReference type="PROSITE" id="PS50109"/>
    </source>
</evidence>
<dbReference type="Pfam" id="PF18719">
    <property type="entry name" value="ArlS_N"/>
    <property type="match status" value="1"/>
</dbReference>
<evidence type="ECO:0000256" key="2">
    <source>
        <dbReference type="ARBA" id="ARBA00004141"/>
    </source>
</evidence>
<evidence type="ECO:0000256" key="12">
    <source>
        <dbReference type="SAM" id="MobiDB-lite"/>
    </source>
</evidence>
<feature type="transmembrane region" description="Helical" evidence="13">
    <location>
        <begin position="197"/>
        <end position="221"/>
    </location>
</feature>
<feature type="domain" description="HAMP" evidence="15">
    <location>
        <begin position="218"/>
        <end position="272"/>
    </location>
</feature>
<evidence type="ECO:0000259" key="15">
    <source>
        <dbReference type="PROSITE" id="PS50885"/>
    </source>
</evidence>
<dbReference type="SUPFAM" id="SSF47384">
    <property type="entry name" value="Homodimeric domain of signal transducing histidine kinase"/>
    <property type="match status" value="1"/>
</dbReference>
<comment type="catalytic activity">
    <reaction evidence="1">
        <text>ATP + protein L-histidine = ADP + protein N-phospho-L-histidine.</text>
        <dbReference type="EC" id="2.7.13.3"/>
    </reaction>
</comment>
<gene>
    <name evidence="16" type="primary">hpk5</name>
    <name evidence="16" type="ORF">JCM31185_01250</name>
</gene>
<evidence type="ECO:0000313" key="17">
    <source>
        <dbReference type="Proteomes" id="UP001628078"/>
    </source>
</evidence>
<dbReference type="EMBL" id="BQXO01000001">
    <property type="protein sequence ID" value="GKT04836.1"/>
    <property type="molecule type" value="Genomic_DNA"/>
</dbReference>
<dbReference type="GO" id="GO:0016301">
    <property type="term" value="F:kinase activity"/>
    <property type="evidence" value="ECO:0007669"/>
    <property type="project" value="UniProtKB-KW"/>
</dbReference>
<dbReference type="Pfam" id="PF00512">
    <property type="entry name" value="HisKA"/>
    <property type="match status" value="1"/>
</dbReference>
<evidence type="ECO:0000256" key="8">
    <source>
        <dbReference type="ARBA" id="ARBA00022777"/>
    </source>
</evidence>
<dbReference type="PANTHER" id="PTHR45528">
    <property type="entry name" value="SENSOR HISTIDINE KINASE CPXA"/>
    <property type="match status" value="1"/>
</dbReference>
<dbReference type="SUPFAM" id="SSF55874">
    <property type="entry name" value="ATPase domain of HSP90 chaperone/DNA topoisomerase II/histidine kinase"/>
    <property type="match status" value="1"/>
</dbReference>
<dbReference type="InterPro" id="IPR003660">
    <property type="entry name" value="HAMP_dom"/>
</dbReference>
<name>A0ABQ5JKD9_9LACO</name>
<organism evidence="16 17">
    <name type="scientific">Furfurilactobacillus curtus</name>
    <dbReference type="NCBI Taxonomy" id="1746200"/>
    <lineage>
        <taxon>Bacteria</taxon>
        <taxon>Bacillati</taxon>
        <taxon>Bacillota</taxon>
        <taxon>Bacilli</taxon>
        <taxon>Lactobacillales</taxon>
        <taxon>Lactobacillaceae</taxon>
        <taxon>Furfurilactobacillus</taxon>
    </lineage>
</organism>
<dbReference type="Gene3D" id="6.10.340.10">
    <property type="match status" value="1"/>
</dbReference>
<comment type="caution">
    <text evidence="16">The sequence shown here is derived from an EMBL/GenBank/DDBJ whole genome shotgun (WGS) entry which is preliminary data.</text>
</comment>
<keyword evidence="17" id="KW-1185">Reference proteome</keyword>
<keyword evidence="5" id="KW-0597">Phosphoprotein</keyword>
<feature type="transmembrane region" description="Helical" evidence="13">
    <location>
        <begin position="20"/>
        <end position="50"/>
    </location>
</feature>
<proteinExistence type="predicted"/>
<dbReference type="InterPro" id="IPR004358">
    <property type="entry name" value="Sig_transdc_His_kin-like_C"/>
</dbReference>
<evidence type="ECO:0000256" key="4">
    <source>
        <dbReference type="ARBA" id="ARBA00015735"/>
    </source>
</evidence>
<dbReference type="Pfam" id="PF00672">
    <property type="entry name" value="HAMP"/>
    <property type="match status" value="1"/>
</dbReference>
<dbReference type="EC" id="2.7.13.3" evidence="3"/>
<evidence type="ECO:0000313" key="16">
    <source>
        <dbReference type="EMBL" id="GKT04836.1"/>
    </source>
</evidence>
<dbReference type="CDD" id="cd00082">
    <property type="entry name" value="HisKA"/>
    <property type="match status" value="1"/>
</dbReference>
<feature type="domain" description="Histidine kinase" evidence="14">
    <location>
        <begin position="280"/>
        <end position="497"/>
    </location>
</feature>
<dbReference type="InterPro" id="IPR003594">
    <property type="entry name" value="HATPase_dom"/>
</dbReference>
<evidence type="ECO:0000256" key="9">
    <source>
        <dbReference type="ARBA" id="ARBA00022989"/>
    </source>
</evidence>
<evidence type="ECO:0000256" key="5">
    <source>
        <dbReference type="ARBA" id="ARBA00022553"/>
    </source>
</evidence>
<keyword evidence="11 13" id="KW-0472">Membrane</keyword>
<accession>A0ABQ5JKD9</accession>
<dbReference type="PRINTS" id="PR00344">
    <property type="entry name" value="BCTRLSENSOR"/>
</dbReference>
<evidence type="ECO:0000256" key="3">
    <source>
        <dbReference type="ARBA" id="ARBA00012438"/>
    </source>
</evidence>
<dbReference type="InterPro" id="IPR005467">
    <property type="entry name" value="His_kinase_dom"/>
</dbReference>
<dbReference type="Pfam" id="PF02518">
    <property type="entry name" value="HATPase_c"/>
    <property type="match status" value="1"/>
</dbReference>
<evidence type="ECO:0000256" key="1">
    <source>
        <dbReference type="ARBA" id="ARBA00000085"/>
    </source>
</evidence>
<keyword evidence="9 13" id="KW-1133">Transmembrane helix</keyword>
<dbReference type="Gene3D" id="3.30.565.10">
    <property type="entry name" value="Histidine kinase-like ATPase, C-terminal domain"/>
    <property type="match status" value="1"/>
</dbReference>
<keyword evidence="8 16" id="KW-0418">Kinase</keyword>
<dbReference type="PROSITE" id="PS50885">
    <property type="entry name" value="HAMP"/>
    <property type="match status" value="1"/>
</dbReference>
<comment type="subcellular location">
    <subcellularLocation>
        <location evidence="2">Membrane</location>
        <topology evidence="2">Multi-pass membrane protein</topology>
    </subcellularLocation>
</comment>
<dbReference type="InterPro" id="IPR036890">
    <property type="entry name" value="HATPase_C_sf"/>
</dbReference>
<keyword evidence="10" id="KW-0902">Two-component regulatory system</keyword>
<dbReference type="Gene3D" id="1.10.287.130">
    <property type="match status" value="1"/>
</dbReference>
<feature type="region of interest" description="Disordered" evidence="12">
    <location>
        <begin position="72"/>
        <end position="105"/>
    </location>
</feature>
<dbReference type="Proteomes" id="UP001628078">
    <property type="component" value="Unassembled WGS sequence"/>
</dbReference>
<evidence type="ECO:0000256" key="6">
    <source>
        <dbReference type="ARBA" id="ARBA00022679"/>
    </source>
</evidence>
<dbReference type="SMART" id="SM00388">
    <property type="entry name" value="HisKA"/>
    <property type="match status" value="1"/>
</dbReference>
<protein>
    <recommendedName>
        <fullName evidence="4">Signal transduction histidine-protein kinase ArlS</fullName>
        <ecNumber evidence="3">2.7.13.3</ecNumber>
    </recommendedName>
</protein>
<reference evidence="16 17" key="1">
    <citation type="submission" date="2022-03" db="EMBL/GenBank/DDBJ databases">
        <title>Draft genome sequence of Furfurilactobacillus curtus JCM 31185.</title>
        <authorList>
            <person name="Suzuki S."/>
            <person name="Endo A."/>
            <person name="Kajikawa A."/>
        </authorList>
    </citation>
    <scope>NUCLEOTIDE SEQUENCE [LARGE SCALE GENOMIC DNA]</scope>
    <source>
        <strain evidence="16 17">JCM 31185</strain>
    </source>
</reference>
<dbReference type="InterPro" id="IPR050398">
    <property type="entry name" value="HssS/ArlS-like"/>
</dbReference>
<dbReference type="CDD" id="cd06225">
    <property type="entry name" value="HAMP"/>
    <property type="match status" value="1"/>
</dbReference>
<dbReference type="InterPro" id="IPR041610">
    <property type="entry name" value="ArlS_N"/>
</dbReference>
<evidence type="ECO:0000256" key="10">
    <source>
        <dbReference type="ARBA" id="ARBA00023012"/>
    </source>
</evidence>
<dbReference type="SMART" id="SM00304">
    <property type="entry name" value="HAMP"/>
    <property type="match status" value="1"/>
</dbReference>
<evidence type="ECO:0000256" key="13">
    <source>
        <dbReference type="SAM" id="Phobius"/>
    </source>
</evidence>
<dbReference type="SMART" id="SM00387">
    <property type="entry name" value="HATPase_c"/>
    <property type="match status" value="1"/>
</dbReference>
<dbReference type="InterPro" id="IPR036097">
    <property type="entry name" value="HisK_dim/P_sf"/>
</dbReference>